<dbReference type="Gene3D" id="2.130.10.10">
    <property type="entry name" value="YVTN repeat-like/Quinoprotein amine dehydrogenase"/>
    <property type="match status" value="1"/>
</dbReference>
<comment type="caution">
    <text evidence="1">The sequence shown here is derived from an EMBL/GenBank/DDBJ whole genome shotgun (WGS) entry which is preliminary data.</text>
</comment>
<gene>
    <name evidence="1" type="ORF">Taro_025186</name>
</gene>
<organism evidence="1 2">
    <name type="scientific">Colocasia esculenta</name>
    <name type="common">Wild taro</name>
    <name type="synonym">Arum esculentum</name>
    <dbReference type="NCBI Taxonomy" id="4460"/>
    <lineage>
        <taxon>Eukaryota</taxon>
        <taxon>Viridiplantae</taxon>
        <taxon>Streptophyta</taxon>
        <taxon>Embryophyta</taxon>
        <taxon>Tracheophyta</taxon>
        <taxon>Spermatophyta</taxon>
        <taxon>Magnoliopsida</taxon>
        <taxon>Liliopsida</taxon>
        <taxon>Araceae</taxon>
        <taxon>Aroideae</taxon>
        <taxon>Colocasieae</taxon>
        <taxon>Colocasia</taxon>
    </lineage>
</organism>
<reference evidence="1" key="1">
    <citation type="submission" date="2017-07" db="EMBL/GenBank/DDBJ databases">
        <title>Taro Niue Genome Assembly and Annotation.</title>
        <authorList>
            <person name="Atibalentja N."/>
            <person name="Keating K."/>
            <person name="Fields C.J."/>
        </authorList>
    </citation>
    <scope>NUCLEOTIDE SEQUENCE</scope>
    <source>
        <strain evidence="1">Niue_2</strain>
        <tissue evidence="1">Leaf</tissue>
    </source>
</reference>
<dbReference type="PANTHER" id="PTHR44394:SF1">
    <property type="entry name" value="BETA-ALANINE-ACTIVATING ENZYME"/>
    <property type="match status" value="1"/>
</dbReference>
<dbReference type="Proteomes" id="UP000652761">
    <property type="component" value="Unassembled WGS sequence"/>
</dbReference>
<dbReference type="InterPro" id="IPR015943">
    <property type="entry name" value="WD40/YVTN_repeat-like_dom_sf"/>
</dbReference>
<keyword evidence="2" id="KW-1185">Reference proteome</keyword>
<dbReference type="PANTHER" id="PTHR44394">
    <property type="entry name" value="BETA-ALANINE-ACTIVATING ENZYME"/>
    <property type="match status" value="1"/>
</dbReference>
<name>A0A843VFT6_COLES</name>
<evidence type="ECO:0000313" key="2">
    <source>
        <dbReference type="Proteomes" id="UP000652761"/>
    </source>
</evidence>
<evidence type="ECO:0000313" key="1">
    <source>
        <dbReference type="EMBL" id="MQL92550.1"/>
    </source>
</evidence>
<dbReference type="AlphaFoldDB" id="A0A843VFT6"/>
<dbReference type="EMBL" id="NMUH01001458">
    <property type="protein sequence ID" value="MQL92550.1"/>
    <property type="molecule type" value="Genomic_DNA"/>
</dbReference>
<dbReference type="InterPro" id="IPR052091">
    <property type="entry name" value="Beta-ala_Activ/Resist"/>
</dbReference>
<protein>
    <submittedName>
        <fullName evidence="1">Uncharacterized protein</fullName>
    </submittedName>
</protein>
<proteinExistence type="predicted"/>
<accession>A0A843VFT6</accession>
<dbReference type="SUPFAM" id="SSF50998">
    <property type="entry name" value="Quinoprotein alcohol dehydrogenase-like"/>
    <property type="match status" value="1"/>
</dbReference>
<sequence length="235" mass="25405">MSEGENVSEMAEDECSPNVLCYQRQLGYEARQGDPSRFTLVDFASASPGSQPSLDMAVTGGPVFGGACMSFSLPSQVVVCSRNGSVYSFESESGDLVWEYQVGDPITSSVYIDEHIQLESEPSHVVHRLVCICSSSGSIRVVRIKADTVLRTRRHAQDVEGVTLVEEVARMDLPGDIFSSPVMVGGLIFMGCRDDHRGAAWAIAVRDAELAHRPPSIDQQGAGWCKPVDAPLVLL</sequence>
<dbReference type="GO" id="GO:0043041">
    <property type="term" value="P:amino acid activation for nonribosomal peptide biosynthetic process"/>
    <property type="evidence" value="ECO:0007669"/>
    <property type="project" value="TreeGrafter"/>
</dbReference>
<dbReference type="InterPro" id="IPR011047">
    <property type="entry name" value="Quinoprotein_ADH-like_sf"/>
</dbReference>
<dbReference type="OrthoDB" id="408177at2759"/>